<reference evidence="1 2" key="1">
    <citation type="journal article" date="2018" name="Mol. Biol. Evol.">
        <title>Broad Genomic Sampling Reveals a Smut Pathogenic Ancestry of the Fungal Clade Ustilaginomycotina.</title>
        <authorList>
            <person name="Kijpornyongpan T."/>
            <person name="Mondo S.J."/>
            <person name="Barry K."/>
            <person name="Sandor L."/>
            <person name="Lee J."/>
            <person name="Lipzen A."/>
            <person name="Pangilinan J."/>
            <person name="LaButti K."/>
            <person name="Hainaut M."/>
            <person name="Henrissat B."/>
            <person name="Grigoriev I.V."/>
            <person name="Spatafora J.W."/>
            <person name="Aime M.C."/>
        </authorList>
    </citation>
    <scope>NUCLEOTIDE SEQUENCE [LARGE SCALE GENOMIC DNA]</scope>
    <source>
        <strain evidence="1 2">SA 807</strain>
    </source>
</reference>
<sequence>MATPLVSGYDSDSDSGSGSDAGQQQFVQQPKKPPSQPQPTTLQPKPPTVSVGLGLPPPKNSAYSSLLFKSYDSSAPSSSKMSLPQPMASATTQSSSNSATNRAGKRKHQSKLQIKVDSLSDLDEASDGEELSSDSISQAKKRAKAAMEAHKAKGGHSLFGMLPAPKRPADIAKQQADEAQQPHMTIREGAMKIIEVESTGDQADENDAEESKPANQGRKGNDDFRAMLGLKPSNKPVKSKQPADTKPPERASTAKSSSATTTTISIAPQMSLAPSSASRMETNPIPAEDPTDFFSLSATASTSSNLERVEEAAAPGFLKSMAVSSAPVVELKSKDNAKEEEEGFGPTSYPGWQQDPDGSWVPITPKAHEQYAKWLRTNGEGGSQGATINYDDPSRRMRNNGAGGGGFDVSELARAGLRSEDLVDYRVDTSAQPAPHGSSTLDNVYSSVASQIAASSGSSGGGEGASSKLGKLTNQRARQKGQLTSLLAIAEEKRGELKQKWEMGKSAKSQGRMKYGF</sequence>
<name>A0ACD0P6C4_9BASI</name>
<accession>A0ACD0P6C4</accession>
<protein>
    <submittedName>
        <fullName evidence="1">Uncharacterized protein</fullName>
    </submittedName>
</protein>
<dbReference type="EMBL" id="KZ819720">
    <property type="protein sequence ID" value="PWN53557.1"/>
    <property type="molecule type" value="Genomic_DNA"/>
</dbReference>
<evidence type="ECO:0000313" key="2">
    <source>
        <dbReference type="Proteomes" id="UP000245626"/>
    </source>
</evidence>
<proteinExistence type="predicted"/>
<gene>
    <name evidence="1" type="ORF">IE53DRAFT_383941</name>
</gene>
<organism evidence="1 2">
    <name type="scientific">Violaceomyces palustris</name>
    <dbReference type="NCBI Taxonomy" id="1673888"/>
    <lineage>
        <taxon>Eukaryota</taxon>
        <taxon>Fungi</taxon>
        <taxon>Dikarya</taxon>
        <taxon>Basidiomycota</taxon>
        <taxon>Ustilaginomycotina</taxon>
        <taxon>Ustilaginomycetes</taxon>
        <taxon>Violaceomycetales</taxon>
        <taxon>Violaceomycetaceae</taxon>
        <taxon>Violaceomyces</taxon>
    </lineage>
</organism>
<evidence type="ECO:0000313" key="1">
    <source>
        <dbReference type="EMBL" id="PWN53557.1"/>
    </source>
</evidence>
<dbReference type="Proteomes" id="UP000245626">
    <property type="component" value="Unassembled WGS sequence"/>
</dbReference>
<keyword evidence="2" id="KW-1185">Reference proteome</keyword>